<dbReference type="Gene3D" id="3.40.50.720">
    <property type="entry name" value="NAD(P)-binding Rossmann-like Domain"/>
    <property type="match status" value="1"/>
</dbReference>
<dbReference type="PRINTS" id="PR00081">
    <property type="entry name" value="GDHRDH"/>
</dbReference>
<proteinExistence type="inferred from homology"/>
<dbReference type="eggNOG" id="KOG1200">
    <property type="taxonomic scope" value="Eukaryota"/>
</dbReference>
<dbReference type="PANTHER" id="PTHR42760:SF45">
    <property type="entry name" value="SHORT CHAIN DEHYDROGENASE_REDUCTASE FAMILY PROTEIN, PUTATIVE (AFU_ORTHOLOGUE AFUA_3G09150)-RELATED"/>
    <property type="match status" value="1"/>
</dbReference>
<comment type="similarity">
    <text evidence="1">Belongs to the short-chain dehydrogenases/reductases (SDR) family.</text>
</comment>
<dbReference type="FunFam" id="3.40.50.720:FF:000084">
    <property type="entry name" value="Short-chain dehydrogenase reductase"/>
    <property type="match status" value="1"/>
</dbReference>
<dbReference type="InterPro" id="IPR020904">
    <property type="entry name" value="Sc_DH/Rdtase_CS"/>
</dbReference>
<dbReference type="GeneID" id="19194676"/>
<dbReference type="OrthoDB" id="1669814at2759"/>
<dbReference type="STRING" id="1182543.W9WQ44"/>
<keyword evidence="4" id="KW-1185">Reference proteome</keyword>
<name>W9WQ44_9EURO</name>
<dbReference type="CDD" id="cd05233">
    <property type="entry name" value="SDR_c"/>
    <property type="match status" value="1"/>
</dbReference>
<keyword evidence="2" id="KW-0521">NADP</keyword>
<dbReference type="InterPro" id="IPR036291">
    <property type="entry name" value="NAD(P)-bd_dom_sf"/>
</dbReference>
<dbReference type="PROSITE" id="PS00061">
    <property type="entry name" value="ADH_SHORT"/>
    <property type="match status" value="1"/>
</dbReference>
<gene>
    <name evidence="3" type="ORF">A1O5_09981</name>
</gene>
<evidence type="ECO:0000313" key="3">
    <source>
        <dbReference type="EMBL" id="EXJ66786.1"/>
    </source>
</evidence>
<dbReference type="HOGENOM" id="CLU_010194_1_0_1"/>
<dbReference type="SUPFAM" id="SSF51735">
    <property type="entry name" value="NAD(P)-binding Rossmann-fold domains"/>
    <property type="match status" value="1"/>
</dbReference>
<dbReference type="EMBL" id="AMGX01000018">
    <property type="protein sequence ID" value="EXJ66786.1"/>
    <property type="molecule type" value="Genomic_DNA"/>
</dbReference>
<dbReference type="Proteomes" id="UP000019471">
    <property type="component" value="Unassembled WGS sequence"/>
</dbReference>
<organism evidence="3 4">
    <name type="scientific">Cladophialophora psammophila CBS 110553</name>
    <dbReference type="NCBI Taxonomy" id="1182543"/>
    <lineage>
        <taxon>Eukaryota</taxon>
        <taxon>Fungi</taxon>
        <taxon>Dikarya</taxon>
        <taxon>Ascomycota</taxon>
        <taxon>Pezizomycotina</taxon>
        <taxon>Eurotiomycetes</taxon>
        <taxon>Chaetothyriomycetidae</taxon>
        <taxon>Chaetothyriales</taxon>
        <taxon>Herpotrichiellaceae</taxon>
        <taxon>Cladophialophora</taxon>
    </lineage>
</organism>
<comment type="caution">
    <text evidence="3">The sequence shown here is derived from an EMBL/GenBank/DDBJ whole genome shotgun (WGS) entry which is preliminary data.</text>
</comment>
<evidence type="ECO:0000313" key="4">
    <source>
        <dbReference type="Proteomes" id="UP000019471"/>
    </source>
</evidence>
<dbReference type="Pfam" id="PF13561">
    <property type="entry name" value="adh_short_C2"/>
    <property type="match status" value="1"/>
</dbReference>
<dbReference type="PANTHER" id="PTHR42760">
    <property type="entry name" value="SHORT-CHAIN DEHYDROGENASES/REDUCTASES FAMILY MEMBER"/>
    <property type="match status" value="1"/>
</dbReference>
<dbReference type="GO" id="GO:0006633">
    <property type="term" value="P:fatty acid biosynthetic process"/>
    <property type="evidence" value="ECO:0007669"/>
    <property type="project" value="TreeGrafter"/>
</dbReference>
<evidence type="ECO:0000256" key="1">
    <source>
        <dbReference type="ARBA" id="ARBA00006484"/>
    </source>
</evidence>
<evidence type="ECO:0000256" key="2">
    <source>
        <dbReference type="ARBA" id="ARBA00022857"/>
    </source>
</evidence>
<dbReference type="PRINTS" id="PR00080">
    <property type="entry name" value="SDRFAMILY"/>
</dbReference>
<sequence length="252" mass="26251">MSSQYLSGKVIAITGAGSGIGLATARYLAERGASLSLADIAQQNLEAAIELVTKHSPNAKVIGTVVDVSKTDEVEAWIQKTVSHLGKLDGGANLAGVFTEEAKGIVEMSDNTWDWIIGINLTGLMYCLRAQLKAISDGGSIVNATSVAGMVGSAQFPAYSTSKHGVIGLTKCAAREAGSRSVRVNVVCPGRIETPMMARASALVPNPQFASGRAIDRPGEPEEVAALIAFLLGDESKWITGSTYVIDGGRLC</sequence>
<evidence type="ECO:0008006" key="5">
    <source>
        <dbReference type="Google" id="ProtNLM"/>
    </source>
</evidence>
<reference evidence="3 4" key="1">
    <citation type="submission" date="2013-03" db="EMBL/GenBank/DDBJ databases">
        <title>The Genome Sequence of Cladophialophora psammophila CBS 110553.</title>
        <authorList>
            <consortium name="The Broad Institute Genomics Platform"/>
            <person name="Cuomo C."/>
            <person name="de Hoog S."/>
            <person name="Gorbushina A."/>
            <person name="Walker B."/>
            <person name="Young S.K."/>
            <person name="Zeng Q."/>
            <person name="Gargeya S."/>
            <person name="Fitzgerald M."/>
            <person name="Haas B."/>
            <person name="Abouelleil A."/>
            <person name="Allen A.W."/>
            <person name="Alvarado L."/>
            <person name="Arachchi H.M."/>
            <person name="Berlin A.M."/>
            <person name="Chapman S.B."/>
            <person name="Gainer-Dewar J."/>
            <person name="Goldberg J."/>
            <person name="Griggs A."/>
            <person name="Gujja S."/>
            <person name="Hansen M."/>
            <person name="Howarth C."/>
            <person name="Imamovic A."/>
            <person name="Ireland A."/>
            <person name="Larimer J."/>
            <person name="McCowan C."/>
            <person name="Murphy C."/>
            <person name="Pearson M."/>
            <person name="Poon T.W."/>
            <person name="Priest M."/>
            <person name="Roberts A."/>
            <person name="Saif S."/>
            <person name="Shea T."/>
            <person name="Sisk P."/>
            <person name="Sykes S."/>
            <person name="Wortman J."/>
            <person name="Nusbaum C."/>
            <person name="Birren B."/>
        </authorList>
    </citation>
    <scope>NUCLEOTIDE SEQUENCE [LARGE SCALE GENOMIC DNA]</scope>
    <source>
        <strain evidence="3 4">CBS 110553</strain>
    </source>
</reference>
<dbReference type="RefSeq" id="XP_007748749.1">
    <property type="nucleotide sequence ID" value="XM_007750559.1"/>
</dbReference>
<dbReference type="GO" id="GO:0016616">
    <property type="term" value="F:oxidoreductase activity, acting on the CH-OH group of donors, NAD or NADP as acceptor"/>
    <property type="evidence" value="ECO:0007669"/>
    <property type="project" value="TreeGrafter"/>
</dbReference>
<dbReference type="GO" id="GO:0048038">
    <property type="term" value="F:quinone binding"/>
    <property type="evidence" value="ECO:0007669"/>
    <property type="project" value="TreeGrafter"/>
</dbReference>
<protein>
    <recommendedName>
        <fullName evidence="5">3-oxoacyl-[acyl-carrier protein] reductase</fullName>
    </recommendedName>
</protein>
<dbReference type="InterPro" id="IPR002347">
    <property type="entry name" value="SDR_fam"/>
</dbReference>
<dbReference type="AlphaFoldDB" id="W9WQ44"/>
<accession>W9WQ44</accession>